<keyword evidence="4" id="KW-0067">ATP-binding</keyword>
<dbReference type="AlphaFoldDB" id="A0A2A2KT30"/>
<dbReference type="InterPro" id="IPR038238">
    <property type="entry name" value="Clp1_C_sf"/>
</dbReference>
<dbReference type="Pfam" id="PF16573">
    <property type="entry name" value="CLP1_N"/>
    <property type="match status" value="1"/>
</dbReference>
<evidence type="ECO:0000256" key="5">
    <source>
        <dbReference type="ARBA" id="ARBA00023242"/>
    </source>
</evidence>
<dbReference type="SUPFAM" id="SSF52540">
    <property type="entry name" value="P-loop containing nucleoside triphosphate hydrolases"/>
    <property type="match status" value="1"/>
</dbReference>
<comment type="subcellular location">
    <subcellularLocation>
        <location evidence="1">Nucleus</location>
    </subcellularLocation>
</comment>
<dbReference type="InterPro" id="IPR038239">
    <property type="entry name" value="Clp1_N_sf"/>
</dbReference>
<evidence type="ECO:0000259" key="7">
    <source>
        <dbReference type="Pfam" id="PF16573"/>
    </source>
</evidence>
<organism evidence="9 10">
    <name type="scientific">Diploscapter pachys</name>
    <dbReference type="NCBI Taxonomy" id="2018661"/>
    <lineage>
        <taxon>Eukaryota</taxon>
        <taxon>Metazoa</taxon>
        <taxon>Ecdysozoa</taxon>
        <taxon>Nematoda</taxon>
        <taxon>Chromadorea</taxon>
        <taxon>Rhabditida</taxon>
        <taxon>Rhabditina</taxon>
        <taxon>Rhabditomorpha</taxon>
        <taxon>Rhabditoidea</taxon>
        <taxon>Rhabditidae</taxon>
        <taxon>Diploscapter</taxon>
    </lineage>
</organism>
<keyword evidence="2" id="KW-0507">mRNA processing</keyword>
<dbReference type="Pfam" id="PF16575">
    <property type="entry name" value="CLP1_P"/>
    <property type="match status" value="1"/>
</dbReference>
<evidence type="ECO:0000256" key="4">
    <source>
        <dbReference type="ARBA" id="ARBA00022840"/>
    </source>
</evidence>
<dbReference type="OrthoDB" id="258143at2759"/>
<evidence type="ECO:0000313" key="9">
    <source>
        <dbReference type="EMBL" id="PAV76963.1"/>
    </source>
</evidence>
<reference evidence="9 10" key="1">
    <citation type="journal article" date="2017" name="Curr. Biol.">
        <title>Genome architecture and evolution of a unichromosomal asexual nematode.</title>
        <authorList>
            <person name="Fradin H."/>
            <person name="Zegar C."/>
            <person name="Gutwein M."/>
            <person name="Lucas J."/>
            <person name="Kovtun M."/>
            <person name="Corcoran D."/>
            <person name="Baugh L.R."/>
            <person name="Kiontke K."/>
            <person name="Gunsalus K."/>
            <person name="Fitch D.H."/>
            <person name="Piano F."/>
        </authorList>
    </citation>
    <scope>NUCLEOTIDE SEQUENCE [LARGE SCALE GENOMIC DNA]</scope>
    <source>
        <strain evidence="9">PF1309</strain>
    </source>
</reference>
<keyword evidence="10" id="KW-1185">Reference proteome</keyword>
<evidence type="ECO:0000259" key="8">
    <source>
        <dbReference type="Pfam" id="PF16575"/>
    </source>
</evidence>
<keyword evidence="3" id="KW-0547">Nucleotide-binding</keyword>
<gene>
    <name evidence="9" type="ORF">WR25_18759</name>
</gene>
<dbReference type="GO" id="GO:0051731">
    <property type="term" value="F:polynucleotide 5'-hydroxyl-kinase activity"/>
    <property type="evidence" value="ECO:0007669"/>
    <property type="project" value="InterPro"/>
</dbReference>
<feature type="domain" description="Clp1 P-loop" evidence="8">
    <location>
        <begin position="98"/>
        <end position="284"/>
    </location>
</feature>
<dbReference type="InterPro" id="IPR027417">
    <property type="entry name" value="P-loop_NTPase"/>
</dbReference>
<comment type="caution">
    <text evidence="9">The sequence shown here is derived from an EMBL/GenBank/DDBJ whole genome shotgun (WGS) entry which is preliminary data.</text>
</comment>
<sequence length="405" mass="44975">MAGDTKEGVTLELVTGSAEIFGTDLQLNKKYTFPSGTRTAVFTYQGCTLELIGPTVHAYVSNNTPMAIFANTHAGLEDICRDTENGEASRGFVVLVVGPTDVGKSTLCRILCNYAVRKGRSPIFVDLDVGQNCLTVPGSISAAIVDQLADPVHGFQLEQQISYCFGSTTPTANMPLYELLIRKMAENTAEWMKRSRNACISGMIINTCGYITGEGYKTLLTIAESFEADLVICLEHERLYMDLNRDLPNFVKTLRFPKSSGIEDRSQNVRSYGREAMVQRYFYGTRALPLKPYRIEVPFESVEICQLGAEKLPDSCLPFGVSADDHHTKVVYMKPDMKLQHHLMAVSTAKLISPEVLNHNVFGYVVILEVDLQNHTFALLSPVNELPSKVLIYTEVVFMDDQINL</sequence>
<evidence type="ECO:0008006" key="11">
    <source>
        <dbReference type="Google" id="ProtNLM"/>
    </source>
</evidence>
<dbReference type="Pfam" id="PF06807">
    <property type="entry name" value="Clp1"/>
    <property type="match status" value="1"/>
</dbReference>
<dbReference type="PANTHER" id="PTHR12755">
    <property type="entry name" value="CLEAVAGE/POLYADENYLATION FACTOR IA SUBUNIT CLP1P"/>
    <property type="match status" value="1"/>
</dbReference>
<dbReference type="GO" id="GO:0005634">
    <property type="term" value="C:nucleus"/>
    <property type="evidence" value="ECO:0007669"/>
    <property type="project" value="UniProtKB-SubCell"/>
</dbReference>
<keyword evidence="5" id="KW-0539">Nucleus</keyword>
<evidence type="ECO:0000256" key="1">
    <source>
        <dbReference type="ARBA" id="ARBA00004123"/>
    </source>
</evidence>
<feature type="domain" description="Clp1 C-terminal" evidence="6">
    <location>
        <begin position="290"/>
        <end position="400"/>
    </location>
</feature>
<feature type="domain" description="Clp1 N-terminal" evidence="7">
    <location>
        <begin position="5"/>
        <end position="78"/>
    </location>
</feature>
<dbReference type="EMBL" id="LIAE01007794">
    <property type="protein sequence ID" value="PAV76963.1"/>
    <property type="molecule type" value="Genomic_DNA"/>
</dbReference>
<dbReference type="GO" id="GO:0005524">
    <property type="term" value="F:ATP binding"/>
    <property type="evidence" value="ECO:0007669"/>
    <property type="project" value="UniProtKB-KW"/>
</dbReference>
<evidence type="ECO:0000256" key="3">
    <source>
        <dbReference type="ARBA" id="ARBA00022741"/>
    </source>
</evidence>
<dbReference type="Gene3D" id="2.60.120.1030">
    <property type="entry name" value="Clp1, DNA binding domain"/>
    <property type="match status" value="1"/>
</dbReference>
<dbReference type="PANTHER" id="PTHR12755:SF6">
    <property type="entry name" value="POLYRIBONUCLEOTIDE 5'-HYDROXYL-KINASE CLP1"/>
    <property type="match status" value="1"/>
</dbReference>
<dbReference type="Gene3D" id="3.40.50.300">
    <property type="entry name" value="P-loop containing nucleotide triphosphate hydrolases"/>
    <property type="match status" value="1"/>
</dbReference>
<dbReference type="InterPro" id="IPR045116">
    <property type="entry name" value="Clp1/Grc3"/>
</dbReference>
<dbReference type="STRING" id="2018661.A0A2A2KT30"/>
<evidence type="ECO:0000313" key="10">
    <source>
        <dbReference type="Proteomes" id="UP000218231"/>
    </source>
</evidence>
<dbReference type="InterPro" id="IPR032324">
    <property type="entry name" value="Clp1_N"/>
</dbReference>
<dbReference type="Proteomes" id="UP000218231">
    <property type="component" value="Unassembled WGS sequence"/>
</dbReference>
<dbReference type="GO" id="GO:0031124">
    <property type="term" value="P:mRNA 3'-end processing"/>
    <property type="evidence" value="ECO:0007669"/>
    <property type="project" value="InterPro"/>
</dbReference>
<dbReference type="InterPro" id="IPR010655">
    <property type="entry name" value="Clp1_C"/>
</dbReference>
<name>A0A2A2KT30_9BILA</name>
<dbReference type="FunFam" id="2.40.30.330:FF:000002">
    <property type="entry name" value="Protein CLP1 homolog"/>
    <property type="match status" value="1"/>
</dbReference>
<dbReference type="InterPro" id="IPR032319">
    <property type="entry name" value="CLP1_P"/>
</dbReference>
<dbReference type="Gene3D" id="2.40.30.330">
    <property type="entry name" value="Pre-mRNA cleavage complex subunit Clp1, C-terminal domain"/>
    <property type="match status" value="1"/>
</dbReference>
<accession>A0A2A2KT30</accession>
<evidence type="ECO:0000259" key="6">
    <source>
        <dbReference type="Pfam" id="PF06807"/>
    </source>
</evidence>
<dbReference type="GO" id="GO:0006388">
    <property type="term" value="P:tRNA splicing, via endonucleolytic cleavage and ligation"/>
    <property type="evidence" value="ECO:0007669"/>
    <property type="project" value="TreeGrafter"/>
</dbReference>
<protein>
    <recommendedName>
        <fullName evidence="11">Protein CLP1 homolog</fullName>
    </recommendedName>
</protein>
<proteinExistence type="predicted"/>
<evidence type="ECO:0000256" key="2">
    <source>
        <dbReference type="ARBA" id="ARBA00022664"/>
    </source>
</evidence>